<comment type="subcellular location">
    <subcellularLocation>
        <location evidence="1">Nucleus</location>
    </subcellularLocation>
</comment>
<dbReference type="InterPro" id="IPR003954">
    <property type="entry name" value="RRM_euk-type"/>
</dbReference>
<dbReference type="AlphaFoldDB" id="A0A2T9Y0X4"/>
<dbReference type="PANTHER" id="PTHR48039">
    <property type="entry name" value="RNA-BINDING MOTIF PROTEIN 14B"/>
    <property type="match status" value="1"/>
</dbReference>
<evidence type="ECO:0000256" key="5">
    <source>
        <dbReference type="PROSITE-ProRule" id="PRU00176"/>
    </source>
</evidence>
<dbReference type="CDD" id="cd12414">
    <property type="entry name" value="RRM2_RBM28_like"/>
    <property type="match status" value="1"/>
</dbReference>
<feature type="non-terminal residue" evidence="7">
    <location>
        <position position="1"/>
    </location>
</feature>
<proteinExistence type="predicted"/>
<reference evidence="7 8" key="1">
    <citation type="journal article" date="2018" name="MBio">
        <title>Comparative Genomics Reveals the Core Gene Toolbox for the Fungus-Insect Symbiosis.</title>
        <authorList>
            <person name="Wang Y."/>
            <person name="Stata M."/>
            <person name="Wang W."/>
            <person name="Stajich J.E."/>
            <person name="White M.M."/>
            <person name="Moncalvo J.M."/>
        </authorList>
    </citation>
    <scope>NUCLEOTIDE SEQUENCE [LARGE SCALE GENOMIC DNA]</scope>
    <source>
        <strain evidence="7 8">SC-DP-2</strain>
    </source>
</reference>
<evidence type="ECO:0000313" key="8">
    <source>
        <dbReference type="Proteomes" id="UP000245609"/>
    </source>
</evidence>
<feature type="domain" description="RRM" evidence="6">
    <location>
        <begin position="162"/>
        <end position="229"/>
    </location>
</feature>
<gene>
    <name evidence="7" type="ORF">BB560_006846</name>
</gene>
<dbReference type="SMART" id="SM00360">
    <property type="entry name" value="RRM"/>
    <property type="match status" value="2"/>
</dbReference>
<dbReference type="PROSITE" id="PS50102">
    <property type="entry name" value="RRM"/>
    <property type="match status" value="2"/>
</dbReference>
<dbReference type="Gene3D" id="3.30.70.330">
    <property type="match status" value="2"/>
</dbReference>
<comment type="caution">
    <text evidence="7">The sequence shown here is derived from an EMBL/GenBank/DDBJ whole genome shotgun (WGS) entry which is preliminary data.</text>
</comment>
<name>A0A2T9Y0X4_9FUNG</name>
<keyword evidence="2" id="KW-0677">Repeat</keyword>
<sequence length="297" mass="33734">TALIQYSSNVEAKRAFSHLDKHIFKGQEISAAIITTQSNKEHRLIVRNLSFKLREKDIFSIFSKVGQVEEVVLPRKFVGGPLKGFAFVQMGNKDDAEKAVAEINGTKIMDRTVAVDFAIPKDKYDSMKDSINADEEKVAENSGAKDEAKNKDEKKFSPDIETTLFVKNIPFETEEDELYELFSEFGKIKYCRIVMDNKTFKSRGTAFVSFWEIDDFKNCYEKNLEAQKYVSSVANPNDSNSDAFKKGKKTDKAQMNSVLLTEAPKTLPSVGQTRCRDYEDNKFEDAQTARQKKHVLA</sequence>
<dbReference type="PANTHER" id="PTHR48039:SF5">
    <property type="entry name" value="RNA-BINDING PROTEIN 28"/>
    <property type="match status" value="1"/>
</dbReference>
<dbReference type="GO" id="GO:0005634">
    <property type="term" value="C:nucleus"/>
    <property type="evidence" value="ECO:0007669"/>
    <property type="project" value="UniProtKB-SubCell"/>
</dbReference>
<keyword evidence="3 5" id="KW-0694">RNA-binding</keyword>
<dbReference type="InterPro" id="IPR035979">
    <property type="entry name" value="RBD_domain_sf"/>
</dbReference>
<dbReference type="GO" id="GO:0003729">
    <property type="term" value="F:mRNA binding"/>
    <property type="evidence" value="ECO:0007669"/>
    <property type="project" value="TreeGrafter"/>
</dbReference>
<evidence type="ECO:0000313" key="7">
    <source>
        <dbReference type="EMBL" id="PVU85982.1"/>
    </source>
</evidence>
<dbReference type="SMART" id="SM00361">
    <property type="entry name" value="RRM_1"/>
    <property type="match status" value="1"/>
</dbReference>
<dbReference type="Proteomes" id="UP000245609">
    <property type="component" value="Unassembled WGS sequence"/>
</dbReference>
<dbReference type="InterPro" id="IPR000504">
    <property type="entry name" value="RRM_dom"/>
</dbReference>
<evidence type="ECO:0000256" key="4">
    <source>
        <dbReference type="ARBA" id="ARBA00023242"/>
    </source>
</evidence>
<evidence type="ECO:0000259" key="6">
    <source>
        <dbReference type="PROSITE" id="PS50102"/>
    </source>
</evidence>
<keyword evidence="4" id="KW-0539">Nucleus</keyword>
<dbReference type="EMBL" id="MBFS01003562">
    <property type="protein sequence ID" value="PVU85982.1"/>
    <property type="molecule type" value="Genomic_DNA"/>
</dbReference>
<protein>
    <recommendedName>
        <fullName evidence="6">RRM domain-containing protein</fullName>
    </recommendedName>
</protein>
<keyword evidence="8" id="KW-1185">Reference proteome</keyword>
<evidence type="ECO:0000256" key="2">
    <source>
        <dbReference type="ARBA" id="ARBA00022737"/>
    </source>
</evidence>
<accession>A0A2T9Y0X4</accession>
<evidence type="ECO:0000256" key="1">
    <source>
        <dbReference type="ARBA" id="ARBA00004123"/>
    </source>
</evidence>
<dbReference type="SUPFAM" id="SSF54928">
    <property type="entry name" value="RNA-binding domain, RBD"/>
    <property type="match status" value="2"/>
</dbReference>
<dbReference type="InterPro" id="IPR012677">
    <property type="entry name" value="Nucleotide-bd_a/b_plait_sf"/>
</dbReference>
<organism evidence="7 8">
    <name type="scientific">Smittium megazygosporum</name>
    <dbReference type="NCBI Taxonomy" id="133381"/>
    <lineage>
        <taxon>Eukaryota</taxon>
        <taxon>Fungi</taxon>
        <taxon>Fungi incertae sedis</taxon>
        <taxon>Zoopagomycota</taxon>
        <taxon>Kickxellomycotina</taxon>
        <taxon>Harpellomycetes</taxon>
        <taxon>Harpellales</taxon>
        <taxon>Legeriomycetaceae</taxon>
        <taxon>Smittium</taxon>
    </lineage>
</organism>
<dbReference type="STRING" id="133381.A0A2T9Y0X4"/>
<evidence type="ECO:0000256" key="3">
    <source>
        <dbReference type="ARBA" id="ARBA00022884"/>
    </source>
</evidence>
<dbReference type="InterPro" id="IPR051945">
    <property type="entry name" value="RRM_MRD1_RNA_proc_ribogen"/>
</dbReference>
<feature type="domain" description="RRM" evidence="6">
    <location>
        <begin position="42"/>
        <end position="120"/>
    </location>
</feature>
<dbReference type="Pfam" id="PF00076">
    <property type="entry name" value="RRM_1"/>
    <property type="match status" value="2"/>
</dbReference>
<dbReference type="OrthoDB" id="267048at2759"/>